<keyword evidence="1" id="KW-1133">Transmembrane helix</keyword>
<gene>
    <name evidence="2" type="ORF">F5544_05980</name>
</gene>
<organism evidence="2 3">
    <name type="scientific">Nocardia arthritidis</name>
    <dbReference type="NCBI Taxonomy" id="228602"/>
    <lineage>
        <taxon>Bacteria</taxon>
        <taxon>Bacillati</taxon>
        <taxon>Actinomycetota</taxon>
        <taxon>Actinomycetes</taxon>
        <taxon>Mycobacteriales</taxon>
        <taxon>Nocardiaceae</taxon>
        <taxon>Nocardia</taxon>
    </lineage>
</organism>
<keyword evidence="1" id="KW-0472">Membrane</keyword>
<dbReference type="RefSeq" id="WP_167472259.1">
    <property type="nucleotide sequence ID" value="NZ_CP046172.1"/>
</dbReference>
<feature type="transmembrane region" description="Helical" evidence="1">
    <location>
        <begin position="12"/>
        <end position="33"/>
    </location>
</feature>
<accession>A0A6G9Y7N8</accession>
<dbReference type="EMBL" id="CP046172">
    <property type="protein sequence ID" value="QIS09107.1"/>
    <property type="molecule type" value="Genomic_DNA"/>
</dbReference>
<sequence length="69" mass="7362">MADNPDTRQTRGPSAMLLILGVLALLVSLWAFISPSSLLFGGAIPFGWVLVFAAIIVGGLLVLSPRKRR</sequence>
<evidence type="ECO:0000256" key="1">
    <source>
        <dbReference type="SAM" id="Phobius"/>
    </source>
</evidence>
<name>A0A6G9Y7N8_9NOCA</name>
<dbReference type="Proteomes" id="UP000503540">
    <property type="component" value="Chromosome"/>
</dbReference>
<dbReference type="KEGG" id="nah:F5544_05980"/>
<keyword evidence="1" id="KW-0812">Transmembrane</keyword>
<protein>
    <submittedName>
        <fullName evidence="2">Uncharacterized protein</fullName>
    </submittedName>
</protein>
<keyword evidence="3" id="KW-1185">Reference proteome</keyword>
<reference evidence="2 3" key="1">
    <citation type="journal article" date="2019" name="ACS Chem. Biol.">
        <title>Identification and Mobilization of a Cryptic Antibiotic Biosynthesis Gene Locus from a Human-Pathogenic Nocardia Isolate.</title>
        <authorList>
            <person name="Herisse M."/>
            <person name="Ishida K."/>
            <person name="Porter J.L."/>
            <person name="Howden B."/>
            <person name="Hertweck C."/>
            <person name="Stinear T.P."/>
            <person name="Pidot S.J."/>
        </authorList>
    </citation>
    <scope>NUCLEOTIDE SEQUENCE [LARGE SCALE GENOMIC DNA]</scope>
    <source>
        <strain evidence="2 3">AUSMDU00012717</strain>
    </source>
</reference>
<evidence type="ECO:0000313" key="2">
    <source>
        <dbReference type="EMBL" id="QIS09107.1"/>
    </source>
</evidence>
<dbReference type="AlphaFoldDB" id="A0A6G9Y7N8"/>
<evidence type="ECO:0000313" key="3">
    <source>
        <dbReference type="Proteomes" id="UP000503540"/>
    </source>
</evidence>
<feature type="transmembrane region" description="Helical" evidence="1">
    <location>
        <begin position="39"/>
        <end position="63"/>
    </location>
</feature>
<proteinExistence type="predicted"/>